<dbReference type="GO" id="GO:0017064">
    <property type="term" value="F:fatty acid amide hydrolase activity"/>
    <property type="evidence" value="ECO:0007669"/>
    <property type="project" value="TreeGrafter"/>
</dbReference>
<dbReference type="EMBL" id="BMAT01012108">
    <property type="protein sequence ID" value="GFR86094.1"/>
    <property type="molecule type" value="Genomic_DNA"/>
</dbReference>
<proteinExistence type="predicted"/>
<feature type="domain" description="Amidase" evidence="2">
    <location>
        <begin position="130"/>
        <end position="231"/>
    </location>
</feature>
<evidence type="ECO:0000256" key="1">
    <source>
        <dbReference type="SAM" id="Coils"/>
    </source>
</evidence>
<dbReference type="GO" id="GO:0004040">
    <property type="term" value="F:amidase activity"/>
    <property type="evidence" value="ECO:0007669"/>
    <property type="project" value="TreeGrafter"/>
</dbReference>
<dbReference type="Proteomes" id="UP000762676">
    <property type="component" value="Unassembled WGS sequence"/>
</dbReference>
<protein>
    <submittedName>
        <fullName evidence="3">Fatty-acid amide hydrolase</fullName>
    </submittedName>
</protein>
<comment type="caution">
    <text evidence="3">The sequence shown here is derived from an EMBL/GenBank/DDBJ whole genome shotgun (WGS) entry which is preliminary data.</text>
</comment>
<dbReference type="GO" id="GO:0009062">
    <property type="term" value="P:fatty acid catabolic process"/>
    <property type="evidence" value="ECO:0007669"/>
    <property type="project" value="TreeGrafter"/>
</dbReference>
<dbReference type="SUPFAM" id="SSF75304">
    <property type="entry name" value="Amidase signature (AS) enzymes"/>
    <property type="match status" value="1"/>
</dbReference>
<dbReference type="PANTHER" id="PTHR45847:SF6">
    <property type="entry name" value="FATTY ACID AMIDE HYDROLASE"/>
    <property type="match status" value="1"/>
</dbReference>
<evidence type="ECO:0000259" key="2">
    <source>
        <dbReference type="Pfam" id="PF01425"/>
    </source>
</evidence>
<keyword evidence="3" id="KW-0378">Hydrolase</keyword>
<sequence>MTASQHTHRCEQPAQACDVMVRHAKACNQDSCGSLPRCKKWKECYNAHPTELTAALVAGSISVMSGFYVYKLHKRRELRVKMEARGARAKRDIEELKQELKGLKINGAIVKMSFQQLQEALQSGKLSASEVLRAYQVKALEVNDRTNAITDVIKSAKVQAAKLDTLDPSLRGPLHGIPISLKETCGLKGLDCTSGFPELIDIPLKEDSPLIQVLKLKGAVPFIRTNIPEGMRK</sequence>
<dbReference type="InterPro" id="IPR023631">
    <property type="entry name" value="Amidase_dom"/>
</dbReference>
<dbReference type="InterPro" id="IPR052096">
    <property type="entry name" value="Endocannabinoid_amidase"/>
</dbReference>
<keyword evidence="1" id="KW-0175">Coiled coil</keyword>
<dbReference type="InterPro" id="IPR036928">
    <property type="entry name" value="AS_sf"/>
</dbReference>
<dbReference type="AlphaFoldDB" id="A0AAV4GLG0"/>
<dbReference type="PANTHER" id="PTHR45847">
    <property type="entry name" value="FATTY ACID AMIDE HYDROLASE"/>
    <property type="match status" value="1"/>
</dbReference>
<evidence type="ECO:0000313" key="3">
    <source>
        <dbReference type="EMBL" id="GFR86094.1"/>
    </source>
</evidence>
<dbReference type="Pfam" id="PF01425">
    <property type="entry name" value="Amidase"/>
    <property type="match status" value="1"/>
</dbReference>
<gene>
    <name evidence="3" type="ORF">ElyMa_006044300</name>
</gene>
<name>A0AAV4GLG0_9GAST</name>
<evidence type="ECO:0000313" key="4">
    <source>
        <dbReference type="Proteomes" id="UP000762676"/>
    </source>
</evidence>
<accession>A0AAV4GLG0</accession>
<reference evidence="3 4" key="1">
    <citation type="journal article" date="2021" name="Elife">
        <title>Chloroplast acquisition without the gene transfer in kleptoplastic sea slugs, Plakobranchus ocellatus.</title>
        <authorList>
            <person name="Maeda T."/>
            <person name="Takahashi S."/>
            <person name="Yoshida T."/>
            <person name="Shimamura S."/>
            <person name="Takaki Y."/>
            <person name="Nagai Y."/>
            <person name="Toyoda A."/>
            <person name="Suzuki Y."/>
            <person name="Arimoto A."/>
            <person name="Ishii H."/>
            <person name="Satoh N."/>
            <person name="Nishiyama T."/>
            <person name="Hasebe M."/>
            <person name="Maruyama T."/>
            <person name="Minagawa J."/>
            <person name="Obokata J."/>
            <person name="Shigenobu S."/>
        </authorList>
    </citation>
    <scope>NUCLEOTIDE SEQUENCE [LARGE SCALE GENOMIC DNA]</scope>
</reference>
<dbReference type="Gene3D" id="3.90.1300.10">
    <property type="entry name" value="Amidase signature (AS) domain"/>
    <property type="match status" value="1"/>
</dbReference>
<keyword evidence="4" id="KW-1185">Reference proteome</keyword>
<organism evidence="3 4">
    <name type="scientific">Elysia marginata</name>
    <dbReference type="NCBI Taxonomy" id="1093978"/>
    <lineage>
        <taxon>Eukaryota</taxon>
        <taxon>Metazoa</taxon>
        <taxon>Spiralia</taxon>
        <taxon>Lophotrochozoa</taxon>
        <taxon>Mollusca</taxon>
        <taxon>Gastropoda</taxon>
        <taxon>Heterobranchia</taxon>
        <taxon>Euthyneura</taxon>
        <taxon>Panpulmonata</taxon>
        <taxon>Sacoglossa</taxon>
        <taxon>Placobranchoidea</taxon>
        <taxon>Plakobranchidae</taxon>
        <taxon>Elysia</taxon>
    </lineage>
</organism>
<feature type="coiled-coil region" evidence="1">
    <location>
        <begin position="79"/>
        <end position="106"/>
    </location>
</feature>